<dbReference type="InterPro" id="IPR036249">
    <property type="entry name" value="Thioredoxin-like_sf"/>
</dbReference>
<proteinExistence type="predicted"/>
<dbReference type="AlphaFoldDB" id="A0A1G9CWF4"/>
<dbReference type="Proteomes" id="UP000199053">
    <property type="component" value="Unassembled WGS sequence"/>
</dbReference>
<name>A0A1G9CWF4_9BACT</name>
<reference evidence="5" key="1">
    <citation type="submission" date="2016-10" db="EMBL/GenBank/DDBJ databases">
        <authorList>
            <person name="Varghese N."/>
            <person name="Submissions S."/>
        </authorList>
    </citation>
    <scope>NUCLEOTIDE SEQUENCE [LARGE SCALE GENOMIC DNA]</scope>
    <source>
        <strain evidence="5">DSM 16995</strain>
    </source>
</reference>
<dbReference type="STRING" id="246191.SAMN05660337_0817"/>
<protein>
    <submittedName>
        <fullName evidence="4">Small redox-active disulfide protein 2</fullName>
    </submittedName>
</protein>
<keyword evidence="2" id="KW-0676">Redox-active center</keyword>
<dbReference type="RefSeq" id="WP_092158450.1">
    <property type="nucleotide sequence ID" value="NZ_FNGA01000001.1"/>
</dbReference>
<evidence type="ECO:0000256" key="2">
    <source>
        <dbReference type="PIRSR" id="PIRSR037031-51"/>
    </source>
</evidence>
<dbReference type="InterPro" id="IPR005243">
    <property type="entry name" value="THIRX-like_proc"/>
</dbReference>
<keyword evidence="5" id="KW-1185">Reference proteome</keyword>
<dbReference type="Gene3D" id="3.40.30.10">
    <property type="entry name" value="Glutaredoxin"/>
    <property type="match status" value="1"/>
</dbReference>
<dbReference type="EMBL" id="FNGA01000001">
    <property type="protein sequence ID" value="SDK55952.1"/>
    <property type="molecule type" value="Genomic_DNA"/>
</dbReference>
<feature type="active site" description="Nucleophile" evidence="1">
    <location>
        <position position="13"/>
    </location>
</feature>
<sequence>MKIQVMGPGCPKCVKAEKIVKEAVLEAGLEIEVVKISDFQEIASFGVFSTPAVAIDGEVKIVGRVPSKNDVLSWITG</sequence>
<gene>
    <name evidence="4" type="ORF">SAMN05660337_0817</name>
</gene>
<dbReference type="PIRSF" id="PIRSF037031">
    <property type="entry name" value="Redox_disulphide_2"/>
    <property type="match status" value="1"/>
</dbReference>
<evidence type="ECO:0000313" key="4">
    <source>
        <dbReference type="EMBL" id="SDK55952.1"/>
    </source>
</evidence>
<feature type="active site" description="Nucleophile" evidence="1">
    <location>
        <position position="10"/>
    </location>
</feature>
<feature type="domain" description="Thioredoxin-like fold" evidence="3">
    <location>
        <begin position="1"/>
        <end position="75"/>
    </location>
</feature>
<keyword evidence="2" id="KW-1015">Disulfide bond</keyword>
<evidence type="ECO:0000313" key="5">
    <source>
        <dbReference type="Proteomes" id="UP000199053"/>
    </source>
</evidence>
<dbReference type="OrthoDB" id="9800630at2"/>
<organism evidence="4 5">
    <name type="scientific">Maridesulfovibrio ferrireducens</name>
    <dbReference type="NCBI Taxonomy" id="246191"/>
    <lineage>
        <taxon>Bacteria</taxon>
        <taxon>Pseudomonadati</taxon>
        <taxon>Thermodesulfobacteriota</taxon>
        <taxon>Desulfovibrionia</taxon>
        <taxon>Desulfovibrionales</taxon>
        <taxon>Desulfovibrionaceae</taxon>
        <taxon>Maridesulfovibrio</taxon>
    </lineage>
</organism>
<dbReference type="PANTHER" id="PTHR36450">
    <property type="entry name" value="THIOREDOXIN"/>
    <property type="match status" value="1"/>
</dbReference>
<dbReference type="PANTHER" id="PTHR36450:SF1">
    <property type="entry name" value="THIOREDOXIN"/>
    <property type="match status" value="1"/>
</dbReference>
<accession>A0A1G9CWF4</accession>
<evidence type="ECO:0000259" key="3">
    <source>
        <dbReference type="Pfam" id="PF13192"/>
    </source>
</evidence>
<evidence type="ECO:0000256" key="1">
    <source>
        <dbReference type="PIRSR" id="PIRSR037031-50"/>
    </source>
</evidence>
<feature type="disulfide bond" description="Redox-active" evidence="2">
    <location>
        <begin position="10"/>
        <end position="13"/>
    </location>
</feature>
<dbReference type="InterPro" id="IPR012336">
    <property type="entry name" value="Thioredoxin-like_fold"/>
</dbReference>
<dbReference type="Pfam" id="PF13192">
    <property type="entry name" value="Thioredoxin_3"/>
    <property type="match status" value="1"/>
</dbReference>
<dbReference type="SUPFAM" id="SSF52833">
    <property type="entry name" value="Thioredoxin-like"/>
    <property type="match status" value="1"/>
</dbReference>
<dbReference type="NCBIfam" id="TIGR00412">
    <property type="entry name" value="redox_disulf_2"/>
    <property type="match status" value="1"/>
</dbReference>